<sequence>MASTESSQVLSASQSPNLDDSQLIMSDYTRDLNNHLQATGQVQGLTWQFSAQGPPHATIHTAIAMLYGLEIGRGTGTSRGNAKKVASQQALATLNAA</sequence>
<organism evidence="1 2">
    <name type="scientific">Auriscalpium vulgare</name>
    <dbReference type="NCBI Taxonomy" id="40419"/>
    <lineage>
        <taxon>Eukaryota</taxon>
        <taxon>Fungi</taxon>
        <taxon>Dikarya</taxon>
        <taxon>Basidiomycota</taxon>
        <taxon>Agaricomycotina</taxon>
        <taxon>Agaricomycetes</taxon>
        <taxon>Russulales</taxon>
        <taxon>Auriscalpiaceae</taxon>
        <taxon>Auriscalpium</taxon>
    </lineage>
</organism>
<reference evidence="1" key="1">
    <citation type="submission" date="2021-02" db="EMBL/GenBank/DDBJ databases">
        <authorList>
            <consortium name="DOE Joint Genome Institute"/>
            <person name="Ahrendt S."/>
            <person name="Looney B.P."/>
            <person name="Miyauchi S."/>
            <person name="Morin E."/>
            <person name="Drula E."/>
            <person name="Courty P.E."/>
            <person name="Chicoki N."/>
            <person name="Fauchery L."/>
            <person name="Kohler A."/>
            <person name="Kuo A."/>
            <person name="Labutti K."/>
            <person name="Pangilinan J."/>
            <person name="Lipzen A."/>
            <person name="Riley R."/>
            <person name="Andreopoulos W."/>
            <person name="He G."/>
            <person name="Johnson J."/>
            <person name="Barry K.W."/>
            <person name="Grigoriev I.V."/>
            <person name="Nagy L."/>
            <person name="Hibbett D."/>
            <person name="Henrissat B."/>
            <person name="Matheny P.B."/>
            <person name="Labbe J."/>
            <person name="Martin F."/>
        </authorList>
    </citation>
    <scope>NUCLEOTIDE SEQUENCE</scope>
    <source>
        <strain evidence="1">FP105234-sp</strain>
    </source>
</reference>
<gene>
    <name evidence="1" type="ORF">FA95DRAFT_1680692</name>
</gene>
<protein>
    <submittedName>
        <fullName evidence="1">Uncharacterized protein</fullName>
    </submittedName>
</protein>
<evidence type="ECO:0000313" key="1">
    <source>
        <dbReference type="EMBL" id="KAI0045112.1"/>
    </source>
</evidence>
<accession>A0ACB8RMV0</accession>
<reference evidence="1" key="2">
    <citation type="journal article" date="2022" name="New Phytol.">
        <title>Evolutionary transition to the ectomycorrhizal habit in the genomes of a hyperdiverse lineage of mushroom-forming fungi.</title>
        <authorList>
            <person name="Looney B."/>
            <person name="Miyauchi S."/>
            <person name="Morin E."/>
            <person name="Drula E."/>
            <person name="Courty P.E."/>
            <person name="Kohler A."/>
            <person name="Kuo A."/>
            <person name="LaButti K."/>
            <person name="Pangilinan J."/>
            <person name="Lipzen A."/>
            <person name="Riley R."/>
            <person name="Andreopoulos W."/>
            <person name="He G."/>
            <person name="Johnson J."/>
            <person name="Nolan M."/>
            <person name="Tritt A."/>
            <person name="Barry K.W."/>
            <person name="Grigoriev I.V."/>
            <person name="Nagy L.G."/>
            <person name="Hibbett D."/>
            <person name="Henrissat B."/>
            <person name="Matheny P.B."/>
            <person name="Labbe J."/>
            <person name="Martin F.M."/>
        </authorList>
    </citation>
    <scope>NUCLEOTIDE SEQUENCE</scope>
    <source>
        <strain evidence="1">FP105234-sp</strain>
    </source>
</reference>
<evidence type="ECO:0000313" key="2">
    <source>
        <dbReference type="Proteomes" id="UP000814033"/>
    </source>
</evidence>
<proteinExistence type="predicted"/>
<keyword evidence="2" id="KW-1185">Reference proteome</keyword>
<dbReference type="Proteomes" id="UP000814033">
    <property type="component" value="Unassembled WGS sequence"/>
</dbReference>
<name>A0ACB8RMV0_9AGAM</name>
<dbReference type="EMBL" id="MU275961">
    <property type="protein sequence ID" value="KAI0045112.1"/>
    <property type="molecule type" value="Genomic_DNA"/>
</dbReference>
<comment type="caution">
    <text evidence="1">The sequence shown here is derived from an EMBL/GenBank/DDBJ whole genome shotgun (WGS) entry which is preliminary data.</text>
</comment>